<evidence type="ECO:0000256" key="6">
    <source>
        <dbReference type="ARBA" id="ARBA00023002"/>
    </source>
</evidence>
<dbReference type="Gene3D" id="1.10.760.10">
    <property type="entry name" value="Cytochrome c-like domain"/>
    <property type="match status" value="1"/>
</dbReference>
<dbReference type="PANTHER" id="PTHR32303:SF4">
    <property type="entry name" value="QUINOPROTEIN GLUCOSE DEHYDROGENASE"/>
    <property type="match status" value="1"/>
</dbReference>
<evidence type="ECO:0000256" key="9">
    <source>
        <dbReference type="SAM" id="SignalP"/>
    </source>
</evidence>
<dbReference type="Pfam" id="PF01011">
    <property type="entry name" value="PQQ"/>
    <property type="match status" value="2"/>
</dbReference>
<accession>A0AAP2E3N3</accession>
<dbReference type="PANTHER" id="PTHR32303">
    <property type="entry name" value="QUINOPROTEIN ALCOHOL DEHYDROGENASE (CYTOCHROME C)"/>
    <property type="match status" value="1"/>
</dbReference>
<keyword evidence="4 8" id="KW-0479">Metal-binding</keyword>
<keyword evidence="6" id="KW-0560">Oxidoreductase</keyword>
<dbReference type="SMART" id="SM00564">
    <property type="entry name" value="PQQ"/>
    <property type="match status" value="4"/>
</dbReference>
<dbReference type="GO" id="GO:0048038">
    <property type="term" value="F:quinone binding"/>
    <property type="evidence" value="ECO:0007669"/>
    <property type="project" value="InterPro"/>
</dbReference>
<evidence type="ECO:0000256" key="4">
    <source>
        <dbReference type="ARBA" id="ARBA00022723"/>
    </source>
</evidence>
<dbReference type="InterPro" id="IPR002372">
    <property type="entry name" value="PQQ_rpt_dom"/>
</dbReference>
<keyword evidence="3 8" id="KW-0349">Heme</keyword>
<feature type="chain" id="PRO_5042812427" evidence="9">
    <location>
        <begin position="19"/>
        <end position="728"/>
    </location>
</feature>
<dbReference type="AlphaFoldDB" id="A0AAP2E3N3"/>
<evidence type="ECO:0000256" key="8">
    <source>
        <dbReference type="PROSITE-ProRule" id="PRU00433"/>
    </source>
</evidence>
<organism evidence="11 12">
    <name type="scientific">Dawidia cretensis</name>
    <dbReference type="NCBI Taxonomy" id="2782350"/>
    <lineage>
        <taxon>Bacteria</taxon>
        <taxon>Pseudomonadati</taxon>
        <taxon>Bacteroidota</taxon>
        <taxon>Cytophagia</taxon>
        <taxon>Cytophagales</taxon>
        <taxon>Chryseotaleaceae</taxon>
        <taxon>Dawidia</taxon>
    </lineage>
</organism>
<evidence type="ECO:0000256" key="2">
    <source>
        <dbReference type="ARBA" id="ARBA00008156"/>
    </source>
</evidence>
<evidence type="ECO:0000259" key="10">
    <source>
        <dbReference type="PROSITE" id="PS51007"/>
    </source>
</evidence>
<name>A0AAP2E3N3_9BACT</name>
<feature type="signal peptide" evidence="9">
    <location>
        <begin position="1"/>
        <end position="18"/>
    </location>
</feature>
<dbReference type="SUPFAM" id="SSF50998">
    <property type="entry name" value="Quinoprotein alcohol dehydrogenase-like"/>
    <property type="match status" value="1"/>
</dbReference>
<dbReference type="Gene3D" id="2.140.10.10">
    <property type="entry name" value="Quinoprotein alcohol dehydrogenase-like superfamily"/>
    <property type="match status" value="2"/>
</dbReference>
<feature type="domain" description="Cytochrome c" evidence="10">
    <location>
        <begin position="489"/>
        <end position="564"/>
    </location>
</feature>
<evidence type="ECO:0000256" key="5">
    <source>
        <dbReference type="ARBA" id="ARBA00022729"/>
    </source>
</evidence>
<dbReference type="GO" id="GO:0016614">
    <property type="term" value="F:oxidoreductase activity, acting on CH-OH group of donors"/>
    <property type="evidence" value="ECO:0007669"/>
    <property type="project" value="InterPro"/>
</dbReference>
<evidence type="ECO:0000313" key="11">
    <source>
        <dbReference type="EMBL" id="MBT1711985.1"/>
    </source>
</evidence>
<dbReference type="EMBL" id="JAHESE010000046">
    <property type="protein sequence ID" value="MBT1711985.1"/>
    <property type="molecule type" value="Genomic_DNA"/>
</dbReference>
<dbReference type="InterPro" id="IPR009056">
    <property type="entry name" value="Cyt_c-like_dom"/>
</dbReference>
<evidence type="ECO:0000256" key="7">
    <source>
        <dbReference type="ARBA" id="ARBA00023004"/>
    </source>
</evidence>
<dbReference type="InterPro" id="IPR036909">
    <property type="entry name" value="Cyt_c-like_dom_sf"/>
</dbReference>
<dbReference type="SUPFAM" id="SSF46626">
    <property type="entry name" value="Cytochrome c"/>
    <property type="match status" value="1"/>
</dbReference>
<dbReference type="RefSeq" id="WP_254087552.1">
    <property type="nucleotide sequence ID" value="NZ_JAHESE010000046.1"/>
</dbReference>
<evidence type="ECO:0000313" key="12">
    <source>
        <dbReference type="Proteomes" id="UP001319080"/>
    </source>
</evidence>
<dbReference type="Proteomes" id="UP001319080">
    <property type="component" value="Unassembled WGS sequence"/>
</dbReference>
<comment type="caution">
    <text evidence="11">The sequence shown here is derived from an EMBL/GenBank/DDBJ whole genome shotgun (WGS) entry which is preliminary data.</text>
</comment>
<proteinExistence type="inferred from homology"/>
<comment type="similarity">
    <text evidence="2">Belongs to the bacterial PQQ dehydrogenase family.</text>
</comment>
<dbReference type="PROSITE" id="PS51007">
    <property type="entry name" value="CYTC"/>
    <property type="match status" value="1"/>
</dbReference>
<dbReference type="InterPro" id="IPR018391">
    <property type="entry name" value="PQQ_b-propeller_rpt"/>
</dbReference>
<evidence type="ECO:0000256" key="1">
    <source>
        <dbReference type="ARBA" id="ARBA00001931"/>
    </source>
</evidence>
<protein>
    <submittedName>
        <fullName evidence="11">PQQ-binding-like beta-propeller repeat protein</fullName>
    </submittedName>
</protein>
<comment type="cofactor">
    <cofactor evidence="1">
        <name>pyrroloquinoline quinone</name>
        <dbReference type="ChEBI" id="CHEBI:58442"/>
    </cofactor>
</comment>
<dbReference type="GO" id="GO:0016020">
    <property type="term" value="C:membrane"/>
    <property type="evidence" value="ECO:0007669"/>
    <property type="project" value="InterPro"/>
</dbReference>
<keyword evidence="5 9" id="KW-0732">Signal</keyword>
<reference evidence="11 12" key="1">
    <citation type="submission" date="2021-05" db="EMBL/GenBank/DDBJ databases">
        <title>A Polyphasic approach of four new species of the genus Ohtaekwangia: Ohtaekwangia histidinii sp. nov., Ohtaekwangia cretensis sp. nov., Ohtaekwangia indiensis sp. nov., Ohtaekwangia reichenbachii sp. nov. from diverse environment.</title>
        <authorList>
            <person name="Octaviana S."/>
        </authorList>
    </citation>
    <scope>NUCLEOTIDE SEQUENCE [LARGE SCALE GENOMIC DNA]</scope>
    <source>
        <strain evidence="11 12">PWU5</strain>
    </source>
</reference>
<gene>
    <name evidence="11" type="ORF">KK062_27330</name>
</gene>
<evidence type="ECO:0000256" key="3">
    <source>
        <dbReference type="ARBA" id="ARBA00022617"/>
    </source>
</evidence>
<dbReference type="GO" id="GO:0020037">
    <property type="term" value="F:heme binding"/>
    <property type="evidence" value="ECO:0007669"/>
    <property type="project" value="InterPro"/>
</dbReference>
<sequence length="728" mass="79848">MILNVSLRRRLSSVLALACLLACGKKGDDAFSGWSIVGGNPSGNKYSSLAQIDTSNVTQLQVAWEYHAGDADTAAHSQIQCNPIIVDGVLFGTSPKLKLFAVDAATGQEKWAFIPFDTIEGDKAGHFNLNNNRGVTYWSDGKDDKRIFYTVGPFLHAVNATTGKLITSFGQDGKVDLHTGLGEAFEDLFITHTSAPSVYKDLLLTGTRVSEAMDAAPGHIRAFDVRTGEMKWIFHTIPQPGEPGHETWDDPEAYTLTGGGNNWMGMTIDPTRGIAYVPTGSASMDFYGGKRTGSNLYTDCLLALDANTGKRLWHFQYIHHNTWDWDPSSYPVLLTVNHGGKKIDAVAQTTKTGFVFVFDRETGKPLFDVVETPVDTATQLAGEKLWPTQPIPQKPAPFVRQTFTEKEINPYLSQVDQQAIRDQLKYLHTGKLFTPQSKDGTIIFPGFDGGAEWGGPAVDPTTGILYVNANEMPWILEMWDAEESEELENYGTAGIRLYKQHCMACHGANRQGGGNYPSLLEVSKKYTPATLVEFVNAGRRMMPGFQHLSTEEKNAIATFLLDLKDDQKKKYERQLSPEEKFRKLPYNISGYNKFVTKEGLPAIAPPWGTLTAIDLNTGEHLWKKVLGEDEKMKAMGAETTGTENYGGPVVTQGGLLFIGATKDGKFRAFNKRTGDLLWETKLPAAGFATPATYSVNGKQYIVIACGGGKLGTTSADSYIAFALPDPKK</sequence>
<dbReference type="GO" id="GO:0009055">
    <property type="term" value="F:electron transfer activity"/>
    <property type="evidence" value="ECO:0007669"/>
    <property type="project" value="InterPro"/>
</dbReference>
<dbReference type="InterPro" id="IPR011047">
    <property type="entry name" value="Quinoprotein_ADH-like_sf"/>
</dbReference>
<dbReference type="GO" id="GO:0046872">
    <property type="term" value="F:metal ion binding"/>
    <property type="evidence" value="ECO:0007669"/>
    <property type="project" value="UniProtKB-KW"/>
</dbReference>
<dbReference type="CDD" id="cd10280">
    <property type="entry name" value="PQQ_mGDH"/>
    <property type="match status" value="1"/>
</dbReference>
<dbReference type="Pfam" id="PF13442">
    <property type="entry name" value="Cytochrome_CBB3"/>
    <property type="match status" value="1"/>
</dbReference>
<dbReference type="InterPro" id="IPR017511">
    <property type="entry name" value="PQQ_mDH"/>
</dbReference>
<keyword evidence="7 8" id="KW-0408">Iron</keyword>
<keyword evidence="12" id="KW-1185">Reference proteome</keyword>